<dbReference type="Pfam" id="PF03793">
    <property type="entry name" value="PASTA"/>
    <property type="match status" value="1"/>
</dbReference>
<evidence type="ECO:0000256" key="1">
    <source>
        <dbReference type="SAM" id="MobiDB-lite"/>
    </source>
</evidence>
<keyword evidence="2" id="KW-1133">Transmembrane helix</keyword>
<dbReference type="Proteomes" id="UP000239209">
    <property type="component" value="Unassembled WGS sequence"/>
</dbReference>
<keyword evidence="2" id="KW-0812">Transmembrane</keyword>
<feature type="region of interest" description="Disordered" evidence="1">
    <location>
        <begin position="177"/>
        <end position="222"/>
    </location>
</feature>
<feature type="region of interest" description="Disordered" evidence="1">
    <location>
        <begin position="286"/>
        <end position="308"/>
    </location>
</feature>
<feature type="compositionally biased region" description="Basic and acidic residues" evidence="1">
    <location>
        <begin position="10"/>
        <end position="38"/>
    </location>
</feature>
<organism evidence="4 5">
    <name type="scientific">Pseudosporangium ferrugineum</name>
    <dbReference type="NCBI Taxonomy" id="439699"/>
    <lineage>
        <taxon>Bacteria</taxon>
        <taxon>Bacillati</taxon>
        <taxon>Actinomycetota</taxon>
        <taxon>Actinomycetes</taxon>
        <taxon>Micromonosporales</taxon>
        <taxon>Micromonosporaceae</taxon>
        <taxon>Pseudosporangium</taxon>
    </lineage>
</organism>
<feature type="domain" description="PASTA" evidence="3">
    <location>
        <begin position="220"/>
        <end position="286"/>
    </location>
</feature>
<comment type="caution">
    <text evidence="4">The sequence shown here is derived from an EMBL/GenBank/DDBJ whole genome shotgun (WGS) entry which is preliminary data.</text>
</comment>
<dbReference type="InterPro" id="IPR005543">
    <property type="entry name" value="PASTA_dom"/>
</dbReference>
<feature type="compositionally biased region" description="Basic and acidic residues" evidence="1">
    <location>
        <begin position="48"/>
        <end position="67"/>
    </location>
</feature>
<name>A0A2T0S152_9ACTN</name>
<keyword evidence="5" id="KW-1185">Reference proteome</keyword>
<dbReference type="SMART" id="SM00740">
    <property type="entry name" value="PASTA"/>
    <property type="match status" value="1"/>
</dbReference>
<dbReference type="PROSITE" id="PS51178">
    <property type="entry name" value="PASTA"/>
    <property type="match status" value="1"/>
</dbReference>
<proteinExistence type="predicted"/>
<dbReference type="Gene3D" id="3.30.10.20">
    <property type="match status" value="1"/>
</dbReference>
<evidence type="ECO:0000259" key="3">
    <source>
        <dbReference type="PROSITE" id="PS51178"/>
    </source>
</evidence>
<dbReference type="OrthoDB" id="3293034at2"/>
<accession>A0A2T0S152</accession>
<dbReference type="RefSeq" id="WP_106128679.1">
    <property type="nucleotide sequence ID" value="NZ_PVZG01000011.1"/>
</dbReference>
<dbReference type="CDD" id="cd06577">
    <property type="entry name" value="PASTA_pknB"/>
    <property type="match status" value="1"/>
</dbReference>
<feature type="region of interest" description="Disordered" evidence="1">
    <location>
        <begin position="1"/>
        <end position="112"/>
    </location>
</feature>
<dbReference type="EMBL" id="PVZG01000011">
    <property type="protein sequence ID" value="PRY27151.1"/>
    <property type="molecule type" value="Genomic_DNA"/>
</dbReference>
<evidence type="ECO:0000313" key="5">
    <source>
        <dbReference type="Proteomes" id="UP000239209"/>
    </source>
</evidence>
<evidence type="ECO:0000313" key="4">
    <source>
        <dbReference type="EMBL" id="PRY27151.1"/>
    </source>
</evidence>
<gene>
    <name evidence="4" type="ORF">CLV70_111116</name>
</gene>
<feature type="transmembrane region" description="Helical" evidence="2">
    <location>
        <begin position="147"/>
        <end position="172"/>
    </location>
</feature>
<sequence>MSDDTGEYFPFREDSSGGDERHPNGRPRTGDDEPDATRRMPATPAGSDRTEMLPADRTEMLPADRTEMLPAAGSDRTELVSPVDDATRVTGRADPTAVQPPVRPTDNWADDDQVWAGRAGVRPPRPGDDATRTDWAAVPADEPRGRWWTPIVVGIVALLLLGVLSWGVYLILQSTSGEDDETPAPVATTSAAPAPTTQPTTEAPTTAPTTTAPSSAPVSSPTDVAIPALRGLSLDEARAALNRKGLNYRLRYVASTEAPPGTVIGSDPSEGQQVPGDTIVNLIIAAEPTTTAPTPTTPAPTSGGADED</sequence>
<reference evidence="4 5" key="1">
    <citation type="submission" date="2018-03" db="EMBL/GenBank/DDBJ databases">
        <title>Genomic Encyclopedia of Archaeal and Bacterial Type Strains, Phase II (KMG-II): from individual species to whole genera.</title>
        <authorList>
            <person name="Goeker M."/>
        </authorList>
    </citation>
    <scope>NUCLEOTIDE SEQUENCE [LARGE SCALE GENOMIC DNA]</scope>
    <source>
        <strain evidence="4 5">DSM 45348</strain>
    </source>
</reference>
<keyword evidence="2" id="KW-0472">Membrane</keyword>
<feature type="compositionally biased region" description="Low complexity" evidence="1">
    <location>
        <begin position="183"/>
        <end position="222"/>
    </location>
</feature>
<protein>
    <submittedName>
        <fullName evidence="4">PASTA domain-containing protein</fullName>
    </submittedName>
</protein>
<dbReference type="AlphaFoldDB" id="A0A2T0S152"/>
<evidence type="ECO:0000256" key="2">
    <source>
        <dbReference type="SAM" id="Phobius"/>
    </source>
</evidence>